<dbReference type="InterPro" id="IPR035965">
    <property type="entry name" value="PAS-like_dom_sf"/>
</dbReference>
<evidence type="ECO:0000259" key="4">
    <source>
        <dbReference type="PROSITE" id="PS50883"/>
    </source>
</evidence>
<dbReference type="SMART" id="SM00267">
    <property type="entry name" value="GGDEF"/>
    <property type="match status" value="1"/>
</dbReference>
<dbReference type="EC" id="2.7.7.65" evidence="6"/>
<organism evidence="6 7">
    <name type="scientific">Candidatus Contendobacter odensis Run_B_J11</name>
    <dbReference type="NCBI Taxonomy" id="1400861"/>
    <lineage>
        <taxon>Bacteria</taxon>
        <taxon>Pseudomonadati</taxon>
        <taxon>Pseudomonadota</taxon>
        <taxon>Gammaproteobacteria</taxon>
        <taxon>Candidatus Competibacteraceae</taxon>
        <taxon>Candidatus Contendibacter</taxon>
    </lineage>
</organism>
<dbReference type="Gene3D" id="3.30.70.270">
    <property type="match status" value="1"/>
</dbReference>
<dbReference type="PANTHER" id="PTHR44757:SF2">
    <property type="entry name" value="BIOFILM ARCHITECTURE MAINTENANCE PROTEIN MBAA"/>
    <property type="match status" value="1"/>
</dbReference>
<dbReference type="InterPro" id="IPR052155">
    <property type="entry name" value="Biofilm_reg_signaling"/>
</dbReference>
<evidence type="ECO:0000313" key="6">
    <source>
        <dbReference type="EMBL" id="CDH47460.1"/>
    </source>
</evidence>
<dbReference type="CDD" id="cd00130">
    <property type="entry name" value="PAS"/>
    <property type="match status" value="5"/>
</dbReference>
<feature type="domain" description="PAC" evidence="3">
    <location>
        <begin position="689"/>
        <end position="741"/>
    </location>
</feature>
<dbReference type="Pfam" id="PF13188">
    <property type="entry name" value="PAS_8"/>
    <property type="match status" value="1"/>
</dbReference>
<dbReference type="SMART" id="SM00086">
    <property type="entry name" value="PAC"/>
    <property type="match status" value="3"/>
</dbReference>
<dbReference type="InterPro" id="IPR001610">
    <property type="entry name" value="PAC"/>
</dbReference>
<protein>
    <submittedName>
        <fullName evidence="6">Diguanylate cyclase</fullName>
        <ecNumber evidence="6">2.7.7.65</ecNumber>
    </submittedName>
</protein>
<dbReference type="Gene3D" id="3.20.20.450">
    <property type="entry name" value="EAL domain"/>
    <property type="match status" value="1"/>
</dbReference>
<feature type="domain" description="EAL" evidence="4">
    <location>
        <begin position="915"/>
        <end position="1169"/>
    </location>
</feature>
<name>A0A7U7GG00_9GAMM</name>
<proteinExistence type="predicted"/>
<gene>
    <name evidence="6" type="ORF">BN874_830013</name>
</gene>
<evidence type="ECO:0000259" key="3">
    <source>
        <dbReference type="PROSITE" id="PS50113"/>
    </source>
</evidence>
<dbReference type="AlphaFoldDB" id="A0A7U7GG00"/>
<dbReference type="GO" id="GO:0006355">
    <property type="term" value="P:regulation of DNA-templated transcription"/>
    <property type="evidence" value="ECO:0007669"/>
    <property type="project" value="InterPro"/>
</dbReference>
<feature type="domain" description="PAS" evidence="2">
    <location>
        <begin position="70"/>
        <end position="142"/>
    </location>
</feature>
<dbReference type="Pfam" id="PF13426">
    <property type="entry name" value="PAS_9"/>
    <property type="match status" value="1"/>
</dbReference>
<feature type="domain" description="GGDEF" evidence="5">
    <location>
        <begin position="773"/>
        <end position="906"/>
    </location>
</feature>
<dbReference type="PROSITE" id="PS50887">
    <property type="entry name" value="GGDEF"/>
    <property type="match status" value="1"/>
</dbReference>
<dbReference type="EMBL" id="CBTK010000302">
    <property type="protein sequence ID" value="CDH47460.1"/>
    <property type="molecule type" value="Genomic_DNA"/>
</dbReference>
<comment type="cofactor">
    <cofactor evidence="1">
        <name>Mg(2+)</name>
        <dbReference type="ChEBI" id="CHEBI:18420"/>
    </cofactor>
</comment>
<dbReference type="RefSeq" id="WP_051498137.1">
    <property type="nucleotide sequence ID" value="NZ_CBTK010000302.1"/>
</dbReference>
<dbReference type="InterPro" id="IPR013767">
    <property type="entry name" value="PAS_fold"/>
</dbReference>
<dbReference type="InterPro" id="IPR013655">
    <property type="entry name" value="PAS_fold_3"/>
</dbReference>
<evidence type="ECO:0000313" key="7">
    <source>
        <dbReference type="Proteomes" id="UP000019184"/>
    </source>
</evidence>
<dbReference type="InterPro" id="IPR000014">
    <property type="entry name" value="PAS"/>
</dbReference>
<feature type="domain" description="PAC" evidence="3">
    <location>
        <begin position="428"/>
        <end position="489"/>
    </location>
</feature>
<dbReference type="NCBIfam" id="TIGR00254">
    <property type="entry name" value="GGDEF"/>
    <property type="match status" value="1"/>
</dbReference>
<dbReference type="Proteomes" id="UP000019184">
    <property type="component" value="Unassembled WGS sequence"/>
</dbReference>
<dbReference type="InterPro" id="IPR013656">
    <property type="entry name" value="PAS_4"/>
</dbReference>
<reference evidence="6 7" key="1">
    <citation type="journal article" date="2014" name="ISME J.">
        <title>Candidatus Competibacter-lineage genomes retrieved from metagenomes reveal functional metabolic diversity.</title>
        <authorList>
            <person name="McIlroy S.J."/>
            <person name="Albertsen M."/>
            <person name="Andresen E.K."/>
            <person name="Saunders A.M."/>
            <person name="Kristiansen R."/>
            <person name="Stokholm-Bjerregaard M."/>
            <person name="Nielsen K.L."/>
            <person name="Nielsen P.H."/>
        </authorList>
    </citation>
    <scope>NUCLEOTIDE SEQUENCE [LARGE SCALE GENOMIC DNA]</scope>
    <source>
        <strain evidence="6 7">Run_B_J11</strain>
    </source>
</reference>
<dbReference type="FunFam" id="3.30.70.270:FF:000001">
    <property type="entry name" value="Diguanylate cyclase domain protein"/>
    <property type="match status" value="1"/>
</dbReference>
<dbReference type="Pfam" id="PF00990">
    <property type="entry name" value="GGDEF"/>
    <property type="match status" value="1"/>
</dbReference>
<dbReference type="PROSITE" id="PS50112">
    <property type="entry name" value="PAS"/>
    <property type="match status" value="5"/>
</dbReference>
<dbReference type="CDD" id="cd01948">
    <property type="entry name" value="EAL"/>
    <property type="match status" value="1"/>
</dbReference>
<dbReference type="InterPro" id="IPR001633">
    <property type="entry name" value="EAL_dom"/>
</dbReference>
<feature type="domain" description="PAS" evidence="2">
    <location>
        <begin position="349"/>
        <end position="393"/>
    </location>
</feature>
<dbReference type="InterPro" id="IPR029787">
    <property type="entry name" value="Nucleotide_cyclase"/>
</dbReference>
<dbReference type="Pfam" id="PF00989">
    <property type="entry name" value="PAS"/>
    <property type="match status" value="1"/>
</dbReference>
<dbReference type="Pfam" id="PF08448">
    <property type="entry name" value="PAS_4"/>
    <property type="match status" value="1"/>
</dbReference>
<dbReference type="PANTHER" id="PTHR44757">
    <property type="entry name" value="DIGUANYLATE CYCLASE DGCP"/>
    <property type="match status" value="1"/>
</dbReference>
<dbReference type="Gene3D" id="3.30.450.20">
    <property type="entry name" value="PAS domain"/>
    <property type="match status" value="5"/>
</dbReference>
<feature type="domain" description="PAC" evidence="3">
    <location>
        <begin position="292"/>
        <end position="348"/>
    </location>
</feature>
<dbReference type="PROSITE" id="PS50113">
    <property type="entry name" value="PAC"/>
    <property type="match status" value="4"/>
</dbReference>
<feature type="domain" description="PAS" evidence="2">
    <location>
        <begin position="490"/>
        <end position="562"/>
    </location>
</feature>
<keyword evidence="6" id="KW-0548">Nucleotidyltransferase</keyword>
<dbReference type="InterPro" id="IPR000700">
    <property type="entry name" value="PAS-assoc_C"/>
</dbReference>
<dbReference type="Pfam" id="PF08447">
    <property type="entry name" value="PAS_3"/>
    <property type="match status" value="1"/>
</dbReference>
<sequence>MISSGLIPLEQGQVIPSRDQLLEEIAALRRIVANRDNTLLSLTRRMDRVIEEVRAERDRLDKVVKREQKLSELVRRVLASMRDALIVTDPEGVIVQANAATYRELGYGPDALLGIMVDVLLPPEVLAAYERALPVRRVVSASVWVETIAGRRSYLEEHELLNRAGRVAGIFRVGAEIFHSAQGKFEGVVITASNFTQRIAVEQALVESETRLQSMLDGSPIPLFVIDLEHRITHWNQACEAMTGMPAAEMIGTRNHWRPFYDSPRPCLVDVVLEGADSSEVMRYYGSSVRDQGLSGRILEGEGYFPRLGKSIFFTATSIRDSQGKIVAAMESVQDFTQRKEAERALAESETRLRNILDGSPIPLFVIDGNHRLTHWNRACEVMTGVSAERMMGTRDYWQPFYDSPRPCLIDMVLEGVDPKEIERYYGASVHNRILSELVYEGEGYYPTVQKWLSFTAAPIRDSQGHIVAAMETVQDITERKEAEEALRRSETRFRSLFEEVPSVAIQGYGPDGTIRYWNKASENLYGYTAGEVIGQGLLELIVPPKMRERAFDAIRSIVTSRKSRPAEELQLMRKDGSLVTVLSSHAVIPTLDSKSEVEFYRLDVDLSELKRAQERLRLAASVFEHAHEGIMITDAAGTIIDVNKTFVEITGYSREEVIGHNPRLLKSGRHDAAFYAHLWQIIAEHGYWHGEIWNRRKSGQVYPEITSISAVHNAKGVIIHYVGLFADISVLKESQQRLEKMAYYDPLTRLPNRALLADRLQLALSKAQREQRILAACYLDLDGFKPINDTWGHAAGDDLLIQVAQRLQSCVRDNDTVARLGGDEFVVLLDDLHTLDEGERALQRILEALSAPFALGAATVTVSASVGAAFFPSDGTDPDTLLRHADQAMYSAKQGGRNCYHLFDSEHNRRAQTHRELLERVGQGLVAGEFCLYYQPKVDIRCGKVIGAEALIRWRHPEQGILPPDAFIAVVENSDLAQTVGDWVLGTAMKQMAVWAAEGLTLPVSVNISARHLQQPDFAARVQALLAHHSSIQPEWLELEILETTALDEIEQFSRIIADCRQLGVRFALDDFGTGYCSLTYLRHLPAQILKIDQSFIRNMLDSPDDLAIVRGVIGLSSAFKRDIIAEGVETIEHGVLLLQLGCDYAQGYAIARPMPAEEVPGWVRAWRNPEEWNGSRRHSR</sequence>
<dbReference type="OrthoDB" id="5571542at2"/>
<dbReference type="InterPro" id="IPR043128">
    <property type="entry name" value="Rev_trsase/Diguanyl_cyclase"/>
</dbReference>
<dbReference type="SMART" id="SM00052">
    <property type="entry name" value="EAL"/>
    <property type="match status" value="1"/>
</dbReference>
<keyword evidence="6" id="KW-0808">Transferase</keyword>
<dbReference type="InterPro" id="IPR000160">
    <property type="entry name" value="GGDEF_dom"/>
</dbReference>
<accession>A0A7U7GG00</accession>
<dbReference type="SMART" id="SM00091">
    <property type="entry name" value="PAS"/>
    <property type="match status" value="5"/>
</dbReference>
<evidence type="ECO:0000259" key="5">
    <source>
        <dbReference type="PROSITE" id="PS50887"/>
    </source>
</evidence>
<dbReference type="SUPFAM" id="SSF55785">
    <property type="entry name" value="PYP-like sensor domain (PAS domain)"/>
    <property type="match status" value="5"/>
</dbReference>
<dbReference type="CDD" id="cd01949">
    <property type="entry name" value="GGDEF"/>
    <property type="match status" value="1"/>
</dbReference>
<feature type="domain" description="PAC" evidence="3">
    <location>
        <begin position="566"/>
        <end position="619"/>
    </location>
</feature>
<evidence type="ECO:0000256" key="1">
    <source>
        <dbReference type="ARBA" id="ARBA00001946"/>
    </source>
</evidence>
<dbReference type="PROSITE" id="PS50883">
    <property type="entry name" value="EAL"/>
    <property type="match status" value="1"/>
</dbReference>
<feature type="domain" description="PAS" evidence="2">
    <location>
        <begin position="208"/>
        <end position="252"/>
    </location>
</feature>
<dbReference type="InterPro" id="IPR035919">
    <property type="entry name" value="EAL_sf"/>
</dbReference>
<dbReference type="SUPFAM" id="SSF55073">
    <property type="entry name" value="Nucleotide cyclase"/>
    <property type="match status" value="1"/>
</dbReference>
<dbReference type="NCBIfam" id="TIGR00229">
    <property type="entry name" value="sensory_box"/>
    <property type="match status" value="5"/>
</dbReference>
<feature type="domain" description="PAS" evidence="2">
    <location>
        <begin position="616"/>
        <end position="662"/>
    </location>
</feature>
<dbReference type="GO" id="GO:0052621">
    <property type="term" value="F:diguanylate cyclase activity"/>
    <property type="evidence" value="ECO:0007669"/>
    <property type="project" value="UniProtKB-EC"/>
</dbReference>
<dbReference type="Pfam" id="PF00563">
    <property type="entry name" value="EAL"/>
    <property type="match status" value="1"/>
</dbReference>
<evidence type="ECO:0000259" key="2">
    <source>
        <dbReference type="PROSITE" id="PS50112"/>
    </source>
</evidence>
<comment type="caution">
    <text evidence="6">The sequence shown here is derived from an EMBL/GenBank/DDBJ whole genome shotgun (WGS) entry which is preliminary data.</text>
</comment>
<keyword evidence="7" id="KW-1185">Reference proteome</keyword>
<dbReference type="SUPFAM" id="SSF141868">
    <property type="entry name" value="EAL domain-like"/>
    <property type="match status" value="1"/>
</dbReference>